<feature type="transmembrane region" description="Helical" evidence="9">
    <location>
        <begin position="575"/>
        <end position="594"/>
    </location>
</feature>
<comment type="caution">
    <text evidence="11">The sequence shown here is derived from an EMBL/GenBank/DDBJ whole genome shotgun (WGS) entry which is preliminary data.</text>
</comment>
<evidence type="ECO:0000256" key="9">
    <source>
        <dbReference type="SAM" id="Phobius"/>
    </source>
</evidence>
<dbReference type="GO" id="GO:0005794">
    <property type="term" value="C:Golgi apparatus"/>
    <property type="evidence" value="ECO:0007669"/>
    <property type="project" value="UniProtKB-ARBA"/>
</dbReference>
<dbReference type="EMBL" id="CAXLJL010000822">
    <property type="protein sequence ID" value="CAL5141131.1"/>
    <property type="molecule type" value="Genomic_DNA"/>
</dbReference>
<feature type="domain" description="Cas1p 10 TM acyl transferase" evidence="10">
    <location>
        <begin position="855"/>
        <end position="956"/>
    </location>
</feature>
<keyword evidence="4 9" id="KW-0812">Transmembrane</keyword>
<gene>
    <name evidence="11" type="ORF">CDAUBV1_LOCUS16402</name>
</gene>
<accession>A0AAV2TVM6</accession>
<feature type="domain" description="Cas1p 10 TM acyl transferase" evidence="10">
    <location>
        <begin position="627"/>
        <end position="687"/>
    </location>
</feature>
<evidence type="ECO:0000256" key="8">
    <source>
        <dbReference type="SAM" id="MobiDB-lite"/>
    </source>
</evidence>
<dbReference type="AlphaFoldDB" id="A0AAV2TVM6"/>
<feature type="compositionally biased region" description="Basic and acidic residues" evidence="8">
    <location>
        <begin position="185"/>
        <end position="197"/>
    </location>
</feature>
<keyword evidence="6 9" id="KW-0472">Membrane</keyword>
<feature type="transmembrane region" description="Helical" evidence="9">
    <location>
        <begin position="656"/>
        <end position="675"/>
    </location>
</feature>
<feature type="domain" description="Cas1p 10 TM acyl transferase" evidence="10">
    <location>
        <begin position="377"/>
        <end position="596"/>
    </location>
</feature>
<evidence type="ECO:0000256" key="6">
    <source>
        <dbReference type="ARBA" id="ARBA00023136"/>
    </source>
</evidence>
<evidence type="ECO:0000256" key="7">
    <source>
        <dbReference type="ARBA" id="ARBA00023180"/>
    </source>
</evidence>
<dbReference type="PANTHER" id="PTHR13533">
    <property type="entry name" value="N-ACETYLNEURAMINATE 9-O-ACETYLTRANSFERASE"/>
    <property type="match status" value="1"/>
</dbReference>
<evidence type="ECO:0000256" key="4">
    <source>
        <dbReference type="ARBA" id="ARBA00022692"/>
    </source>
</evidence>
<evidence type="ECO:0000256" key="5">
    <source>
        <dbReference type="ARBA" id="ARBA00022989"/>
    </source>
</evidence>
<sequence length="1233" mass="139463">MSSPNHATSAIRAVFNFSNAKKLALSIMLFISVYHSISMLTKPGGNLCKSLLSDGSTNPSGGWRPYGCMTHVYSRSDTHVCMERLSASEDTTRIYFIGDSRLLTLFNAFSRHMDENWKLQWNRSGDTGNVSGNRYSAPILLKGTRSVLCFFHHEEVTTRTLYLLDGWSSTQEGRPSPQGSANELPKNETNEEKDSRSRNLCLKLPPAHLVIGMGTKTIERFNHSEAGLLAYQKNLEELAGALTPIKFMRTLWMLQDPVAEGLLSGRHRTTTNKEIDYYNSVAQKVMRSVPGLEIWQSNRLIAKQMGFPAVSWRCLEPAEPLIKPVNASTVVNSTGTVADPTVPCAHPPPLSDGFHVSDEAMTQNVQILLNYYCNNQMKFEDGTCCRSPEPITAVQKRCFLFIGLCLSATILCFIYDTLVRPKTSLCQCSKKFWRRKRHASSVTDSANSPPVHLNAIPKKDCNSVNSCDSSSTSTFEDFYELVRILTEFGLILVYFFVCDRTVLFMKTNKGFTVMSFFLPLIYFLILGLFFSGVTEETKLNHVDITREWKGWMQVYFLIYHFTGSYRIVPLFSFTRFLVSAYLFLSGFGHFYYMWHRPVPASIVCKLIPFRFSSRDLFAAGRAWWMILHRYLDVMYRMNFFVLGLCLVMNRSYMFYYFMPLVSFWFTVLMLVFTIFPRVSGVATSDSEGQQKHVRLNSELFDSVNCTSSFPNLALSSSSESQRFHSSLLSVSPREQICSSPTSPKQSKRADFLDDLRSNLRISQSSSSIDWRCHQKALSVGTGFDFCREPEPQSLRGSRLHSCGVAGAKWGPPWTERLMRNFRAVVPMHPRRRMGILSSGKTVRAVNRCCCCNLRLTDLVIVIKLVLVIVGVELLYRSASYFHLIFFSGPQKHLFEQGPTAPNSMEPYGDNTLRGEYAWFYRWSVDRFSVIYGMIFALLCEWGRRIRCLSDSTADDLGFPGSRKKYEKLKDSYPNLILPSSLPEQNEKGVPVKFVYREVAELSSSPPYNSTLNDADTPTTSSASIIRPATDPDLSSHRSPTAFEFSGVTTYPPQFPTAPFRTLGPGYGVLAKITCRRLMAIMLTIMGLIGIGLSILFALKCANRQLCAEIHAFLCLLPILSYILARNSLGLFRRNYSTLFAWVGDISLELCIAQHHIWLSADGNGILVLLPGYPLLNLALTSFVFVCVCHEIHILTKRLRRFIVPNSAFQLVRNVLIFGTVFYQIISPKLHSSE</sequence>
<proteinExistence type="inferred from homology"/>
<evidence type="ECO:0000256" key="3">
    <source>
        <dbReference type="ARBA" id="ARBA00022679"/>
    </source>
</evidence>
<comment type="subcellular location">
    <subcellularLocation>
        <location evidence="1">Membrane</location>
        <topology evidence="1">Multi-pass membrane protein</topology>
    </subcellularLocation>
</comment>
<keyword evidence="7" id="KW-0325">Glycoprotein</keyword>
<dbReference type="InterPro" id="IPR012419">
    <property type="entry name" value="Cas1_AcylTrans_dom"/>
</dbReference>
<feature type="transmembrane region" description="Helical" evidence="9">
    <location>
        <begin position="550"/>
        <end position="568"/>
    </location>
</feature>
<evidence type="ECO:0000313" key="12">
    <source>
        <dbReference type="Proteomes" id="UP001497525"/>
    </source>
</evidence>
<keyword evidence="3" id="KW-0808">Transferase</keyword>
<feature type="domain" description="Cas1p 10 TM acyl transferase" evidence="10">
    <location>
        <begin position="1077"/>
        <end position="1214"/>
    </location>
</feature>
<comment type="similarity">
    <text evidence="2">Belongs to the PC-esterase family. CASD1 subfamily.</text>
</comment>
<dbReference type="GO" id="GO:0016020">
    <property type="term" value="C:membrane"/>
    <property type="evidence" value="ECO:0007669"/>
    <property type="project" value="UniProtKB-SubCell"/>
</dbReference>
<feature type="compositionally biased region" description="Polar residues" evidence="8">
    <location>
        <begin position="170"/>
        <end position="181"/>
    </location>
</feature>
<evidence type="ECO:0000256" key="1">
    <source>
        <dbReference type="ARBA" id="ARBA00004141"/>
    </source>
</evidence>
<protein>
    <recommendedName>
        <fullName evidence="10">Cas1p 10 TM acyl transferase domain-containing protein</fullName>
    </recommendedName>
</protein>
<name>A0AAV2TVM6_CALDB</name>
<dbReference type="Pfam" id="PF07779">
    <property type="entry name" value="Cas1_AcylT"/>
    <property type="match status" value="4"/>
</dbReference>
<reference evidence="11" key="1">
    <citation type="submission" date="2024-06" db="EMBL/GenBank/DDBJ databases">
        <authorList>
            <person name="Liu X."/>
            <person name="Lenzi L."/>
            <person name="Haldenby T S."/>
            <person name="Uol C."/>
        </authorList>
    </citation>
    <scope>NUCLEOTIDE SEQUENCE</scope>
</reference>
<feature type="region of interest" description="Disordered" evidence="8">
    <location>
        <begin position="170"/>
        <end position="198"/>
    </location>
</feature>
<keyword evidence="5 9" id="KW-1133">Transmembrane helix</keyword>
<feature type="transmembrane region" description="Helical" evidence="9">
    <location>
        <begin position="1077"/>
        <end position="1097"/>
    </location>
</feature>
<feature type="transmembrane region" description="Helical" evidence="9">
    <location>
        <begin position="510"/>
        <end position="530"/>
    </location>
</feature>
<evidence type="ECO:0000313" key="11">
    <source>
        <dbReference type="EMBL" id="CAL5141131.1"/>
    </source>
</evidence>
<organism evidence="11 12">
    <name type="scientific">Calicophoron daubneyi</name>
    <name type="common">Rumen fluke</name>
    <name type="synonym">Paramphistomum daubneyi</name>
    <dbReference type="NCBI Taxonomy" id="300641"/>
    <lineage>
        <taxon>Eukaryota</taxon>
        <taxon>Metazoa</taxon>
        <taxon>Spiralia</taxon>
        <taxon>Lophotrochozoa</taxon>
        <taxon>Platyhelminthes</taxon>
        <taxon>Trematoda</taxon>
        <taxon>Digenea</taxon>
        <taxon>Plagiorchiida</taxon>
        <taxon>Pronocephalata</taxon>
        <taxon>Paramphistomoidea</taxon>
        <taxon>Paramphistomidae</taxon>
        <taxon>Calicophoron</taxon>
    </lineage>
</organism>
<dbReference type="GO" id="GO:0016740">
    <property type="term" value="F:transferase activity"/>
    <property type="evidence" value="ECO:0007669"/>
    <property type="project" value="UniProtKB-KW"/>
</dbReference>
<dbReference type="PANTHER" id="PTHR13533:SF1">
    <property type="entry name" value="N-ACETYLNEURAMINATE 9-O-ACETYLTRANSFERASE"/>
    <property type="match status" value="1"/>
</dbReference>
<feature type="transmembrane region" description="Helical" evidence="9">
    <location>
        <begin position="1207"/>
        <end position="1225"/>
    </location>
</feature>
<feature type="transmembrane region" description="Helical" evidence="9">
    <location>
        <begin position="481"/>
        <end position="498"/>
    </location>
</feature>
<dbReference type="GO" id="GO:0005975">
    <property type="term" value="P:carbohydrate metabolic process"/>
    <property type="evidence" value="ECO:0007669"/>
    <property type="project" value="UniProtKB-ARBA"/>
</dbReference>
<evidence type="ECO:0000259" key="10">
    <source>
        <dbReference type="Pfam" id="PF07779"/>
    </source>
</evidence>
<feature type="transmembrane region" description="Helical" evidence="9">
    <location>
        <begin position="1109"/>
        <end position="1126"/>
    </location>
</feature>
<evidence type="ECO:0000256" key="2">
    <source>
        <dbReference type="ARBA" id="ARBA00010666"/>
    </source>
</evidence>
<dbReference type="Proteomes" id="UP001497525">
    <property type="component" value="Unassembled WGS sequence"/>
</dbReference>
<feature type="transmembrane region" description="Helical" evidence="9">
    <location>
        <begin position="633"/>
        <end position="649"/>
    </location>
</feature>